<evidence type="ECO:0000313" key="2">
    <source>
        <dbReference type="EMBL" id="OVA00461.1"/>
    </source>
</evidence>
<keyword evidence="3" id="KW-1185">Reference proteome</keyword>
<comment type="caution">
    <text evidence="2">The sequence shown here is derived from an EMBL/GenBank/DDBJ whole genome shotgun (WGS) entry which is preliminary data.</text>
</comment>
<feature type="region of interest" description="Disordered" evidence="1">
    <location>
        <begin position="126"/>
        <end position="145"/>
    </location>
</feature>
<protein>
    <submittedName>
        <fullName evidence="2">Uncharacterized protein</fullName>
    </submittedName>
</protein>
<name>A0A200PQG0_MACCD</name>
<dbReference type="InParanoid" id="A0A200PQG0"/>
<feature type="region of interest" description="Disordered" evidence="1">
    <location>
        <begin position="150"/>
        <end position="171"/>
    </location>
</feature>
<reference evidence="2 3" key="1">
    <citation type="journal article" date="2017" name="Mol. Plant">
        <title>The Genome of Medicinal Plant Macleaya cordata Provides New Insights into Benzylisoquinoline Alkaloids Metabolism.</title>
        <authorList>
            <person name="Liu X."/>
            <person name="Liu Y."/>
            <person name="Huang P."/>
            <person name="Ma Y."/>
            <person name="Qing Z."/>
            <person name="Tang Q."/>
            <person name="Cao H."/>
            <person name="Cheng P."/>
            <person name="Zheng Y."/>
            <person name="Yuan Z."/>
            <person name="Zhou Y."/>
            <person name="Liu J."/>
            <person name="Tang Z."/>
            <person name="Zhuo Y."/>
            <person name="Zhang Y."/>
            <person name="Yu L."/>
            <person name="Huang J."/>
            <person name="Yang P."/>
            <person name="Peng Q."/>
            <person name="Zhang J."/>
            <person name="Jiang W."/>
            <person name="Zhang Z."/>
            <person name="Lin K."/>
            <person name="Ro D.K."/>
            <person name="Chen X."/>
            <person name="Xiong X."/>
            <person name="Shang Y."/>
            <person name="Huang S."/>
            <person name="Zeng J."/>
        </authorList>
    </citation>
    <scope>NUCLEOTIDE SEQUENCE [LARGE SCALE GENOMIC DNA]</scope>
    <source>
        <strain evidence="3">cv. BLH2017</strain>
        <tissue evidence="2">Root</tissue>
    </source>
</reference>
<sequence>MEAMDEKQGSNGGMGQIPMSLSQVSNITNAIQQQLRSGNITQAQAVAITLKLRMAQRRALQLQGPDQSSGIAGMTTSSATGQMDPESAAGLSILGRHETVPNRANNIIHLQSENLASMCPPKMTPAAAAGTNGSPDQFIDSGTILSSMQLSSSQTLGSVGSTTTTSSPTEV</sequence>
<dbReference type="STRING" id="56857.A0A200PQG0"/>
<accession>A0A200PQG0</accession>
<evidence type="ECO:0000256" key="1">
    <source>
        <dbReference type="SAM" id="MobiDB-lite"/>
    </source>
</evidence>
<feature type="region of interest" description="Disordered" evidence="1">
    <location>
        <begin position="61"/>
        <end position="86"/>
    </location>
</feature>
<dbReference type="OrthoDB" id="1932706at2759"/>
<feature type="compositionally biased region" description="Polar residues" evidence="1">
    <location>
        <begin position="64"/>
        <end position="81"/>
    </location>
</feature>
<dbReference type="EMBL" id="MVGT01004293">
    <property type="protein sequence ID" value="OVA00461.1"/>
    <property type="molecule type" value="Genomic_DNA"/>
</dbReference>
<proteinExistence type="predicted"/>
<gene>
    <name evidence="2" type="ORF">BVC80_9089g51</name>
</gene>
<organism evidence="2 3">
    <name type="scientific">Macleaya cordata</name>
    <name type="common">Five-seeded plume-poppy</name>
    <name type="synonym">Bocconia cordata</name>
    <dbReference type="NCBI Taxonomy" id="56857"/>
    <lineage>
        <taxon>Eukaryota</taxon>
        <taxon>Viridiplantae</taxon>
        <taxon>Streptophyta</taxon>
        <taxon>Embryophyta</taxon>
        <taxon>Tracheophyta</taxon>
        <taxon>Spermatophyta</taxon>
        <taxon>Magnoliopsida</taxon>
        <taxon>Ranunculales</taxon>
        <taxon>Papaveraceae</taxon>
        <taxon>Papaveroideae</taxon>
        <taxon>Macleaya</taxon>
    </lineage>
</organism>
<evidence type="ECO:0000313" key="3">
    <source>
        <dbReference type="Proteomes" id="UP000195402"/>
    </source>
</evidence>
<dbReference type="Proteomes" id="UP000195402">
    <property type="component" value="Unassembled WGS sequence"/>
</dbReference>
<dbReference type="AlphaFoldDB" id="A0A200PQG0"/>